<sequence>MLQVLVGGMRRMIKRIAGTLGLKYGYSKRIQCGFLRRNRGLSTISMRAASSRNRFLGQAPLRIVAMLFILLISLADAQTITSTSGATFSFSTEKTKYSCSNESYTDNFVIPIKTYNWTQCNYTKNAGINVTDPDCHGNESNGGHCSRFIIIRPICLATGYYSNGTTSSNGGNSALYGNFSQDLISGSNGAGLYNQVTGGANLTIPEGGTPPPKWGFLVDVQFSCYVKIQNDLNFSLVGTLYGGNGTTPLPPINSKDPNNNPKASCQAAGTDANAPGIYPAPSSASKDPVDLATGNFYDTLNLLEVAAAGTPLNMALSYSSINPLAGTTGFGWAHPYQHSLVDLTSSVKVIWPDRHVSTYNSNYNPSGLGYTNPAADISDILVKNVNGTYTLTDRRQKTYTFSATGQLLSTKDRFGFIKNLLRNTSQPTDFKKRN</sequence>
<evidence type="ECO:0000259" key="2">
    <source>
        <dbReference type="Pfam" id="PF20148"/>
    </source>
</evidence>
<dbReference type="EMBL" id="OU912926">
    <property type="protein sequence ID" value="CAG9932505.1"/>
    <property type="molecule type" value="Genomic_DNA"/>
</dbReference>
<dbReference type="Proteomes" id="UP000839052">
    <property type="component" value="Chromosome"/>
</dbReference>
<reference evidence="3 4" key="1">
    <citation type="submission" date="2021-10" db="EMBL/GenBank/DDBJ databases">
        <authorList>
            <person name="Koch H."/>
        </authorList>
    </citation>
    <scope>NUCLEOTIDE SEQUENCE [LARGE SCALE GENOMIC DNA]</scope>
    <source>
        <strain evidence="3">6680</strain>
    </source>
</reference>
<dbReference type="RefSeq" id="WP_239796425.1">
    <property type="nucleotide sequence ID" value="NZ_OU912926.1"/>
</dbReference>
<feature type="domain" description="DUF6531" evidence="2">
    <location>
        <begin position="287"/>
        <end position="359"/>
    </location>
</feature>
<evidence type="ECO:0000313" key="4">
    <source>
        <dbReference type="Proteomes" id="UP000839052"/>
    </source>
</evidence>
<organism evidence="3 4">
    <name type="scientific">Candidatus Nitrotoga arctica</name>
    <dbReference type="NCBI Taxonomy" id="453162"/>
    <lineage>
        <taxon>Bacteria</taxon>
        <taxon>Pseudomonadati</taxon>
        <taxon>Pseudomonadota</taxon>
        <taxon>Betaproteobacteria</taxon>
        <taxon>Nitrosomonadales</taxon>
        <taxon>Gallionellaceae</taxon>
        <taxon>Candidatus Nitrotoga</taxon>
    </lineage>
</organism>
<accession>A0ABM8YY63</accession>
<evidence type="ECO:0000256" key="1">
    <source>
        <dbReference type="SAM" id="MobiDB-lite"/>
    </source>
</evidence>
<feature type="region of interest" description="Disordered" evidence="1">
    <location>
        <begin position="248"/>
        <end position="271"/>
    </location>
</feature>
<evidence type="ECO:0000313" key="3">
    <source>
        <dbReference type="EMBL" id="CAG9932505.1"/>
    </source>
</evidence>
<gene>
    <name evidence="3" type="ORF">NTG6680_1252</name>
</gene>
<dbReference type="InterPro" id="IPR045351">
    <property type="entry name" value="DUF6531"/>
</dbReference>
<protein>
    <recommendedName>
        <fullName evidence="2">DUF6531 domain-containing protein</fullName>
    </recommendedName>
</protein>
<dbReference type="Pfam" id="PF20148">
    <property type="entry name" value="DUF6531"/>
    <property type="match status" value="1"/>
</dbReference>
<name>A0ABM8YY63_9PROT</name>
<keyword evidence="4" id="KW-1185">Reference proteome</keyword>
<proteinExistence type="predicted"/>